<feature type="transmembrane region" description="Helical" evidence="1">
    <location>
        <begin position="180"/>
        <end position="203"/>
    </location>
</feature>
<dbReference type="SMART" id="SM00267">
    <property type="entry name" value="GGDEF"/>
    <property type="match status" value="1"/>
</dbReference>
<dbReference type="AlphaFoldDB" id="A0A4P6KCG9"/>
<feature type="transmembrane region" description="Helical" evidence="1">
    <location>
        <begin position="140"/>
        <end position="160"/>
    </location>
</feature>
<dbReference type="Gene3D" id="3.30.70.270">
    <property type="match status" value="1"/>
</dbReference>
<proteinExistence type="predicted"/>
<dbReference type="InterPro" id="IPR000160">
    <property type="entry name" value="GGDEF_dom"/>
</dbReference>
<dbReference type="Proteomes" id="UP000289260">
    <property type="component" value="Chromosome"/>
</dbReference>
<keyword evidence="1" id="KW-0812">Transmembrane</keyword>
<feature type="transmembrane region" description="Helical" evidence="1">
    <location>
        <begin position="85"/>
        <end position="104"/>
    </location>
</feature>
<name>A0A4P6KCG9_9MICO</name>
<reference evidence="3 4" key="1">
    <citation type="submission" date="2019-02" db="EMBL/GenBank/DDBJ databases">
        <authorList>
            <person name="Sun L."/>
            <person name="Pan D."/>
            <person name="Wu X."/>
        </authorList>
    </citation>
    <scope>NUCLEOTIDE SEQUENCE [LARGE SCALE GENOMIC DNA]</scope>
    <source>
        <strain evidence="3 4">JW-1</strain>
    </source>
</reference>
<keyword evidence="4" id="KW-1185">Reference proteome</keyword>
<dbReference type="OrthoDB" id="23692at2"/>
<dbReference type="Pfam" id="PF00990">
    <property type="entry name" value="GGDEF"/>
    <property type="match status" value="1"/>
</dbReference>
<sequence length="363" mass="39935">MSCWPAPTARSTSRSTASGVICVHRRHSDRPSAWAHGVERARVLASRFVRWQTPFSFVSSMISLLLALVFAVDLVVGHPEIQRDIVTWWLVLYTLGAAVPLALGRLYSRQLGLILAVGIEAWSTYFLVFSHHTHAEINALLALPLSALYIGWFFPARIAVPFMALSALRVCLTLVWNPSLGAGVGSPLTLVSYAVLIALFTFAGARLVRRQVRTQAATDPLTGVLNRRGLRGAAQRLRQRAARRGLPVTLVIIDFDDFRLVNEEGGHSSGDLALRESAHAWRELVGMRGAWDRSNGIVARIGGDEFVLLLPLGLDAAESLLRHAQQTARHSWTWGAVLVEPDEALESATGRADSALYRSKQRR</sequence>
<gene>
    <name evidence="3" type="ORF">EVS81_03655</name>
</gene>
<dbReference type="InterPro" id="IPR043128">
    <property type="entry name" value="Rev_trsase/Diguanyl_cyclase"/>
</dbReference>
<dbReference type="KEGG" id="ltr:EVS81_03655"/>
<evidence type="ECO:0000313" key="4">
    <source>
        <dbReference type="Proteomes" id="UP000289260"/>
    </source>
</evidence>
<dbReference type="PROSITE" id="PS50887">
    <property type="entry name" value="GGDEF"/>
    <property type="match status" value="1"/>
</dbReference>
<keyword evidence="1" id="KW-0472">Membrane</keyword>
<feature type="transmembrane region" description="Helical" evidence="1">
    <location>
        <begin position="55"/>
        <end position="76"/>
    </location>
</feature>
<protein>
    <submittedName>
        <fullName evidence="3">GGDEF domain-containing protein</fullName>
    </submittedName>
</protein>
<dbReference type="NCBIfam" id="TIGR00254">
    <property type="entry name" value="GGDEF"/>
    <property type="match status" value="1"/>
</dbReference>
<organism evidence="3 4">
    <name type="scientific">Leucobacter triazinivorans</name>
    <dbReference type="NCBI Taxonomy" id="1784719"/>
    <lineage>
        <taxon>Bacteria</taxon>
        <taxon>Bacillati</taxon>
        <taxon>Actinomycetota</taxon>
        <taxon>Actinomycetes</taxon>
        <taxon>Micrococcales</taxon>
        <taxon>Microbacteriaceae</taxon>
        <taxon>Leucobacter</taxon>
    </lineage>
</organism>
<keyword evidence="1" id="KW-1133">Transmembrane helix</keyword>
<feature type="domain" description="GGDEF" evidence="2">
    <location>
        <begin position="246"/>
        <end position="363"/>
    </location>
</feature>
<dbReference type="PANTHER" id="PTHR45138">
    <property type="entry name" value="REGULATORY COMPONENTS OF SENSORY TRANSDUCTION SYSTEM"/>
    <property type="match status" value="1"/>
</dbReference>
<feature type="transmembrane region" description="Helical" evidence="1">
    <location>
        <begin position="110"/>
        <end position="128"/>
    </location>
</feature>
<dbReference type="GO" id="GO:0052621">
    <property type="term" value="F:diguanylate cyclase activity"/>
    <property type="evidence" value="ECO:0007669"/>
    <property type="project" value="TreeGrafter"/>
</dbReference>
<dbReference type="InterPro" id="IPR050469">
    <property type="entry name" value="Diguanylate_Cyclase"/>
</dbReference>
<evidence type="ECO:0000313" key="3">
    <source>
        <dbReference type="EMBL" id="QBE48036.1"/>
    </source>
</evidence>
<dbReference type="PANTHER" id="PTHR45138:SF9">
    <property type="entry name" value="DIGUANYLATE CYCLASE DGCM-RELATED"/>
    <property type="match status" value="1"/>
</dbReference>
<accession>A0A4P6KCG9</accession>
<dbReference type="EMBL" id="CP035806">
    <property type="protein sequence ID" value="QBE48036.1"/>
    <property type="molecule type" value="Genomic_DNA"/>
</dbReference>
<evidence type="ECO:0000256" key="1">
    <source>
        <dbReference type="SAM" id="Phobius"/>
    </source>
</evidence>
<dbReference type="InterPro" id="IPR029787">
    <property type="entry name" value="Nucleotide_cyclase"/>
</dbReference>
<evidence type="ECO:0000259" key="2">
    <source>
        <dbReference type="PROSITE" id="PS50887"/>
    </source>
</evidence>
<dbReference type="CDD" id="cd01949">
    <property type="entry name" value="GGDEF"/>
    <property type="match status" value="1"/>
</dbReference>
<dbReference type="SUPFAM" id="SSF55073">
    <property type="entry name" value="Nucleotide cyclase"/>
    <property type="match status" value="1"/>
</dbReference>